<protein>
    <submittedName>
        <fullName evidence="1">Uncharacterized protein</fullName>
    </submittedName>
</protein>
<sequence length="199" mass="20960">MSAAGAFGLVAGAMGAIGRLRYGAALVLACTATAAVAASGRVALDGFFTFDNAYRCTPGPAFGRLLRTLVRWDEVTDGSPGGETYRPRLMPLQVPGRYRGQFGAPRLFRAGDEYRVTIPVRGTWRGLPLRSLVLVNWPESEGGFELVFDAPPDDLRRAANAAGFRIPAAGRAYRDSGVMGVTVGIGPSGKGSALSCYEG</sequence>
<reference evidence="1 2" key="1">
    <citation type="submission" date="2020-08" db="EMBL/GenBank/DDBJ databases">
        <title>The genome sequence of Novosphingobium flavum 4Y4.</title>
        <authorList>
            <person name="Liu Y."/>
        </authorList>
    </citation>
    <scope>NUCLEOTIDE SEQUENCE [LARGE SCALE GENOMIC DNA]</scope>
    <source>
        <strain evidence="1 2">4Y4</strain>
    </source>
</reference>
<evidence type="ECO:0000313" key="2">
    <source>
        <dbReference type="Proteomes" id="UP000520156"/>
    </source>
</evidence>
<keyword evidence="2" id="KW-1185">Reference proteome</keyword>
<accession>A0A7X1FBD6</accession>
<dbReference type="RefSeq" id="WP_214647879.1">
    <property type="nucleotide sequence ID" value="NZ_JACLAU010000047.1"/>
</dbReference>
<gene>
    <name evidence="1" type="ORF">H7F49_17220</name>
</gene>
<dbReference type="AlphaFoldDB" id="A0A7X1FBD6"/>
<dbReference type="Proteomes" id="UP000520156">
    <property type="component" value="Unassembled WGS sequence"/>
</dbReference>
<dbReference type="EMBL" id="JACLAU010000047">
    <property type="protein sequence ID" value="MBC2653429.1"/>
    <property type="molecule type" value="Genomic_DNA"/>
</dbReference>
<evidence type="ECO:0000313" key="1">
    <source>
        <dbReference type="EMBL" id="MBC2653429.1"/>
    </source>
</evidence>
<comment type="caution">
    <text evidence="1">The sequence shown here is derived from an EMBL/GenBank/DDBJ whole genome shotgun (WGS) entry which is preliminary data.</text>
</comment>
<proteinExistence type="predicted"/>
<organism evidence="1 2">
    <name type="scientific">Novosphingobium aerophilum</name>
    <dbReference type="NCBI Taxonomy" id="2839843"/>
    <lineage>
        <taxon>Bacteria</taxon>
        <taxon>Pseudomonadati</taxon>
        <taxon>Pseudomonadota</taxon>
        <taxon>Alphaproteobacteria</taxon>
        <taxon>Sphingomonadales</taxon>
        <taxon>Sphingomonadaceae</taxon>
        <taxon>Novosphingobium</taxon>
    </lineage>
</organism>
<name>A0A7X1FBD6_9SPHN</name>